<comment type="similarity">
    <text evidence="1">Belongs to the BolA/IbaG family.</text>
</comment>
<dbReference type="PANTHER" id="PTHR12735">
    <property type="entry name" value="BOLA-LIKE PROTEIN-RELATED"/>
    <property type="match status" value="1"/>
</dbReference>
<accession>A0ABI8A6V7</accession>
<name>A0ABI8A6V7_FELCA</name>
<reference evidence="2" key="3">
    <citation type="submission" date="2025-09" db="UniProtKB">
        <authorList>
            <consortium name="Ensembl"/>
        </authorList>
    </citation>
    <scope>IDENTIFICATION</scope>
    <source>
        <strain evidence="2">breed Abyssinian</strain>
    </source>
</reference>
<protein>
    <submittedName>
        <fullName evidence="2">Uncharacterized protein</fullName>
    </submittedName>
</protein>
<dbReference type="Gene3D" id="3.10.20.90">
    <property type="entry name" value="Phosphatidylinositol 3-kinase Catalytic Subunit, Chain A, domain 1"/>
    <property type="match status" value="1"/>
</dbReference>
<reference evidence="2" key="2">
    <citation type="submission" date="2025-08" db="UniProtKB">
        <authorList>
            <consortium name="Ensembl"/>
        </authorList>
    </citation>
    <scope>IDENTIFICATION</scope>
    <source>
        <strain evidence="2">breed Abyssinian</strain>
    </source>
</reference>
<dbReference type="InterPro" id="IPR036065">
    <property type="entry name" value="BolA-like_sf"/>
</dbReference>
<dbReference type="PANTHER" id="PTHR12735:SF27">
    <property type="entry name" value="BOLA-LIKE PROTEIN 2"/>
    <property type="match status" value="1"/>
</dbReference>
<dbReference type="Proteomes" id="UP000823872">
    <property type="component" value="Chromosome C1"/>
</dbReference>
<evidence type="ECO:0000256" key="1">
    <source>
        <dbReference type="RuleBase" id="RU003860"/>
    </source>
</evidence>
<dbReference type="Ensembl" id="ENSFCTT00005078731.1">
    <property type="protein sequence ID" value="ENSFCTP00005054986.1"/>
    <property type="gene ID" value="ENSFCTG00005027873.1"/>
</dbReference>
<dbReference type="SUPFAM" id="SSF82657">
    <property type="entry name" value="BolA-like"/>
    <property type="match status" value="1"/>
</dbReference>
<dbReference type="Pfam" id="PF01722">
    <property type="entry name" value="BolA"/>
    <property type="match status" value="1"/>
</dbReference>
<sequence length="139" mass="15785">MNVATNYSSICDTCEFVHNKEHRCCNMILQLAISFVFKSNGVRAGAPSWLGYHNAIASSTSERKQQQDLEAVSVEAEDTTPNHCTSSFQVLVVSAKFKGKLLLQRHGLVNRCLAEELLYIRAFEQKTLTPEQWAYEWQK</sequence>
<reference evidence="2 3" key="1">
    <citation type="submission" date="2021-02" db="EMBL/GenBank/DDBJ databases">
        <title>Safari Cat Assemblies.</title>
        <authorList>
            <person name="Bredemeyer K.R."/>
            <person name="Murphy W.J."/>
        </authorList>
    </citation>
    <scope>NUCLEOTIDE SEQUENCE [LARGE SCALE GENOMIC DNA]</scope>
</reference>
<evidence type="ECO:0000313" key="3">
    <source>
        <dbReference type="Proteomes" id="UP000823872"/>
    </source>
</evidence>
<evidence type="ECO:0000313" key="2">
    <source>
        <dbReference type="Ensembl" id="ENSFCTP00005054986.1"/>
    </source>
</evidence>
<dbReference type="InterPro" id="IPR002634">
    <property type="entry name" value="BolA"/>
</dbReference>
<proteinExistence type="inferred from homology"/>
<dbReference type="GeneTree" id="ENSGT00510000047760"/>
<dbReference type="InterPro" id="IPR045115">
    <property type="entry name" value="BOL2"/>
</dbReference>
<keyword evidence="3" id="KW-1185">Reference proteome</keyword>
<organism evidence="2 3">
    <name type="scientific">Felis catus</name>
    <name type="common">Cat</name>
    <name type="synonym">Felis silvestris catus</name>
    <dbReference type="NCBI Taxonomy" id="9685"/>
    <lineage>
        <taxon>Eukaryota</taxon>
        <taxon>Metazoa</taxon>
        <taxon>Chordata</taxon>
        <taxon>Craniata</taxon>
        <taxon>Vertebrata</taxon>
        <taxon>Euteleostomi</taxon>
        <taxon>Mammalia</taxon>
        <taxon>Eutheria</taxon>
        <taxon>Laurasiatheria</taxon>
        <taxon>Carnivora</taxon>
        <taxon>Feliformia</taxon>
        <taxon>Felidae</taxon>
        <taxon>Felinae</taxon>
        <taxon>Felis</taxon>
    </lineage>
</organism>